<dbReference type="GO" id="GO:0003697">
    <property type="term" value="F:single-stranded DNA binding"/>
    <property type="evidence" value="ECO:0007669"/>
    <property type="project" value="InterPro"/>
</dbReference>
<dbReference type="InterPro" id="IPR003738">
    <property type="entry name" value="SRAP"/>
</dbReference>
<dbReference type="Gene3D" id="3.90.1680.10">
    <property type="entry name" value="SOS response associated peptidase-like"/>
    <property type="match status" value="1"/>
</dbReference>
<name>A0A1E7Z751_9ALTE</name>
<accession>A0A1E7Z751</accession>
<protein>
    <recommendedName>
        <fullName evidence="3">Abasic site processing protein</fullName>
    </recommendedName>
</protein>
<dbReference type="Pfam" id="PF02586">
    <property type="entry name" value="SRAP"/>
    <property type="match status" value="1"/>
</dbReference>
<dbReference type="InterPro" id="IPR036590">
    <property type="entry name" value="SRAP-like"/>
</dbReference>
<reference evidence="1 2" key="1">
    <citation type="submission" date="2016-08" db="EMBL/GenBank/DDBJ databases">
        <authorList>
            <person name="Seilhamer J.J."/>
        </authorList>
    </citation>
    <scope>NUCLEOTIDE SEQUENCE [LARGE SCALE GENOMIC DNA]</scope>
    <source>
        <strain evidence="1 2">KCTC 42603</strain>
    </source>
</reference>
<sequence length="230" mass="25224">MCGFIQREPKSTGLQEVLSEAGLTETLPLFAAENENVNNFYPAFGKDPSRKISNLIVSPQTSIDATWWFDAKPHGDSLLLGDRTTFNARNLDSLFWKHAIQSRRAIVAATAVGESNPIGKGKAHYLMKARRGLLIGAVYRIFDNGCAVCSVITRPPQPGFSQFHEKSIPCFLPTDPQVIDAWLSGEPNDPLVSALLANPRLYDDLCVTPVKSFKSAEAKGPDIWLHASAQ</sequence>
<proteinExistence type="predicted"/>
<dbReference type="AlphaFoldDB" id="A0A1E7Z751"/>
<evidence type="ECO:0000313" key="2">
    <source>
        <dbReference type="Proteomes" id="UP000175691"/>
    </source>
</evidence>
<comment type="caution">
    <text evidence="1">The sequence shown here is derived from an EMBL/GenBank/DDBJ whole genome shotgun (WGS) entry which is preliminary data.</text>
</comment>
<dbReference type="RefSeq" id="WP_070126753.1">
    <property type="nucleotide sequence ID" value="NZ_MDHN01000040.1"/>
</dbReference>
<evidence type="ECO:0008006" key="3">
    <source>
        <dbReference type="Google" id="ProtNLM"/>
    </source>
</evidence>
<dbReference type="EMBL" id="MDHN01000040">
    <property type="protein sequence ID" value="OFC69307.1"/>
    <property type="molecule type" value="Genomic_DNA"/>
</dbReference>
<gene>
    <name evidence="1" type="ORF">BFC18_17950</name>
</gene>
<dbReference type="SUPFAM" id="SSF143081">
    <property type="entry name" value="BB1717-like"/>
    <property type="match status" value="1"/>
</dbReference>
<dbReference type="OrthoDB" id="6192129at2"/>
<keyword evidence="2" id="KW-1185">Reference proteome</keyword>
<dbReference type="Proteomes" id="UP000175691">
    <property type="component" value="Unassembled WGS sequence"/>
</dbReference>
<organism evidence="1 2">
    <name type="scientific">Alteromonas confluentis</name>
    <dbReference type="NCBI Taxonomy" id="1656094"/>
    <lineage>
        <taxon>Bacteria</taxon>
        <taxon>Pseudomonadati</taxon>
        <taxon>Pseudomonadota</taxon>
        <taxon>Gammaproteobacteria</taxon>
        <taxon>Alteromonadales</taxon>
        <taxon>Alteromonadaceae</taxon>
        <taxon>Alteromonas/Salinimonas group</taxon>
        <taxon>Alteromonas</taxon>
    </lineage>
</organism>
<dbReference type="GO" id="GO:0106300">
    <property type="term" value="P:protein-DNA covalent cross-linking repair"/>
    <property type="evidence" value="ECO:0007669"/>
    <property type="project" value="InterPro"/>
</dbReference>
<evidence type="ECO:0000313" key="1">
    <source>
        <dbReference type="EMBL" id="OFC69307.1"/>
    </source>
</evidence>
<dbReference type="STRING" id="1656094.BFC18_17950"/>